<protein>
    <recommendedName>
        <fullName evidence="1">Immunity MXAN-0049 protein domain-containing protein</fullName>
    </recommendedName>
</protein>
<gene>
    <name evidence="2" type="ORF">CGC56_02950</name>
</gene>
<dbReference type="Proteomes" id="UP000243136">
    <property type="component" value="Chromosome"/>
</dbReference>
<dbReference type="Pfam" id="PF07791">
    <property type="entry name" value="Imm11"/>
    <property type="match status" value="1"/>
</dbReference>
<dbReference type="EMBL" id="CP022388">
    <property type="protein sequence ID" value="ATA91213.1"/>
    <property type="molecule type" value="Genomic_DNA"/>
</dbReference>
<evidence type="ECO:0000313" key="3">
    <source>
        <dbReference type="Proteomes" id="UP000243136"/>
    </source>
</evidence>
<evidence type="ECO:0000259" key="1">
    <source>
        <dbReference type="Pfam" id="PF07791"/>
    </source>
</evidence>
<name>A0A250G1N9_9FLAO</name>
<dbReference type="AlphaFoldDB" id="A0A250G1N9"/>
<evidence type="ECO:0000313" key="2">
    <source>
        <dbReference type="EMBL" id="ATA91213.1"/>
    </source>
</evidence>
<feature type="domain" description="Immunity MXAN-0049 protein" evidence="1">
    <location>
        <begin position="34"/>
        <end position="176"/>
    </location>
</feature>
<organism evidence="2 3">
    <name type="scientific">Capnocytophaga canimorsus</name>
    <dbReference type="NCBI Taxonomy" id="28188"/>
    <lineage>
        <taxon>Bacteria</taxon>
        <taxon>Pseudomonadati</taxon>
        <taxon>Bacteroidota</taxon>
        <taxon>Flavobacteriia</taxon>
        <taxon>Flavobacteriales</taxon>
        <taxon>Flavobacteriaceae</taxon>
        <taxon>Capnocytophaga</taxon>
    </lineage>
</organism>
<sequence length="178" mass="20881">MYFEFSDYYKRDTTFVLNEDKSDIDISTLKAGQLINISKPLVFNVDRIDSYIDKYDLLPTFNTPLVSVRFKNTFNDLKDDIQFVNTLIIDEKNNQNEDYYFMNILNVLPIMDKNTSVFEIKKYGKAEVLKIKSLYIVGLKGHSIVRMAEHKSYIIVTEDFKKRCERANLKGINFIEEG</sequence>
<dbReference type="InterPro" id="IPR012433">
    <property type="entry name" value="Imm11"/>
</dbReference>
<reference evidence="3" key="1">
    <citation type="submission" date="2017-06" db="EMBL/GenBank/DDBJ databases">
        <title>Capnocytophaga spp. assemblies.</title>
        <authorList>
            <person name="Gulvik C.A."/>
        </authorList>
    </citation>
    <scope>NUCLEOTIDE SEQUENCE [LARGE SCALE GENOMIC DNA]</scope>
    <source>
        <strain evidence="3">H5594</strain>
    </source>
</reference>
<accession>A0A250G1N9</accession>
<proteinExistence type="predicted"/>
<dbReference type="RefSeq" id="WP_095916796.1">
    <property type="nucleotide sequence ID" value="NZ_CP022388.1"/>
</dbReference>